<accession>A0A0E0FEC0</accession>
<protein>
    <submittedName>
        <fullName evidence="2">Uncharacterized protein</fullName>
    </submittedName>
</protein>
<keyword evidence="3" id="KW-1185">Reference proteome</keyword>
<dbReference type="HOGENOM" id="CLU_1009638_0_0_1"/>
<feature type="compositionally biased region" description="Basic and acidic residues" evidence="1">
    <location>
        <begin position="25"/>
        <end position="47"/>
    </location>
</feature>
<dbReference type="Gramene" id="OMERI12G13780.1">
    <property type="protein sequence ID" value="OMERI12G13780.1"/>
    <property type="gene ID" value="OMERI12G13780"/>
</dbReference>
<feature type="compositionally biased region" description="Polar residues" evidence="1">
    <location>
        <begin position="94"/>
        <end position="104"/>
    </location>
</feature>
<evidence type="ECO:0000313" key="3">
    <source>
        <dbReference type="Proteomes" id="UP000008021"/>
    </source>
</evidence>
<name>A0A0E0FEC0_9ORYZ</name>
<reference evidence="2" key="1">
    <citation type="submission" date="2015-04" db="UniProtKB">
        <authorList>
            <consortium name="EnsemblPlants"/>
        </authorList>
    </citation>
    <scope>IDENTIFICATION</scope>
</reference>
<feature type="region of interest" description="Disordered" evidence="1">
    <location>
        <begin position="1"/>
        <end position="47"/>
    </location>
</feature>
<organism evidence="2">
    <name type="scientific">Oryza meridionalis</name>
    <dbReference type="NCBI Taxonomy" id="40149"/>
    <lineage>
        <taxon>Eukaryota</taxon>
        <taxon>Viridiplantae</taxon>
        <taxon>Streptophyta</taxon>
        <taxon>Embryophyta</taxon>
        <taxon>Tracheophyta</taxon>
        <taxon>Spermatophyta</taxon>
        <taxon>Magnoliopsida</taxon>
        <taxon>Liliopsida</taxon>
        <taxon>Poales</taxon>
        <taxon>Poaceae</taxon>
        <taxon>BOP clade</taxon>
        <taxon>Oryzoideae</taxon>
        <taxon>Oryzeae</taxon>
        <taxon>Oryzinae</taxon>
        <taxon>Oryza</taxon>
    </lineage>
</organism>
<evidence type="ECO:0000313" key="2">
    <source>
        <dbReference type="EnsemblPlants" id="OMERI12G13780.1"/>
    </source>
</evidence>
<feature type="compositionally biased region" description="Polar residues" evidence="1">
    <location>
        <begin position="175"/>
        <end position="185"/>
    </location>
</feature>
<dbReference type="AlphaFoldDB" id="A0A0E0FEC0"/>
<dbReference type="STRING" id="40149.A0A0E0FEC0"/>
<feature type="region of interest" description="Disordered" evidence="1">
    <location>
        <begin position="60"/>
        <end position="137"/>
    </location>
</feature>
<evidence type="ECO:0000256" key="1">
    <source>
        <dbReference type="SAM" id="MobiDB-lite"/>
    </source>
</evidence>
<dbReference type="EnsemblPlants" id="OMERI12G13780.1">
    <property type="protein sequence ID" value="OMERI12G13780.1"/>
    <property type="gene ID" value="OMERI12G13780"/>
</dbReference>
<sequence>MNQKEVDQVRIPSPPLLCSPDGDGDGDRRRDSSWRRKERSGGDRDGRFSFFYAATGKYLHRPINPPISTSQKKPSPNPPLPHGKIPAHIVKSRSAPSLSLQTATGRHRRPSPPAPPAAPPARSRPASRVGGGGGDGAASAVFYTEKYHPIQAGSINSTDVAPHDNAPSSCSPPSATTLPVSSASPSPHRHALCIATAPLHAIRPSAIGASGHQEASSSSKQRKTQAYVKLEEATREDLPLVVTMDELSQLQLQLELALSKVCERLGVESGKCAVLHVEEKEVMVQLNRDSVQRMKSGSKGKINSMLGKLQLKQFICNVTIYFFGYVMDFGSSSSAWCT</sequence>
<dbReference type="Proteomes" id="UP000008021">
    <property type="component" value="Chromosome 12"/>
</dbReference>
<proteinExistence type="predicted"/>
<feature type="region of interest" description="Disordered" evidence="1">
    <location>
        <begin position="154"/>
        <end position="187"/>
    </location>
</feature>
<reference evidence="2" key="2">
    <citation type="submission" date="2018-05" db="EMBL/GenBank/DDBJ databases">
        <title>OmerRS3 (Oryza meridionalis Reference Sequence Version 3).</title>
        <authorList>
            <person name="Zhang J."/>
            <person name="Kudrna D."/>
            <person name="Lee S."/>
            <person name="Talag J."/>
            <person name="Welchert J."/>
            <person name="Wing R.A."/>
        </authorList>
    </citation>
    <scope>NUCLEOTIDE SEQUENCE [LARGE SCALE GENOMIC DNA]</scope>
    <source>
        <strain evidence="2">cv. OR44</strain>
    </source>
</reference>